<name>A0ABP4RMQ4_9ACTN</name>
<dbReference type="Gene3D" id="3.40.50.720">
    <property type="entry name" value="NAD(P)-binding Rossmann-like Domain"/>
    <property type="match status" value="1"/>
</dbReference>
<feature type="domain" description="NAD(P)-binding" evidence="1">
    <location>
        <begin position="7"/>
        <end position="170"/>
    </location>
</feature>
<dbReference type="SUPFAM" id="SSF51735">
    <property type="entry name" value="NAD(P)-binding Rossmann-fold domains"/>
    <property type="match status" value="1"/>
</dbReference>
<organism evidence="2 3">
    <name type="scientific">Kribbella alba</name>
    <dbReference type="NCBI Taxonomy" id="190197"/>
    <lineage>
        <taxon>Bacteria</taxon>
        <taxon>Bacillati</taxon>
        <taxon>Actinomycetota</taxon>
        <taxon>Actinomycetes</taxon>
        <taxon>Propionibacteriales</taxon>
        <taxon>Kribbellaceae</taxon>
        <taxon>Kribbella</taxon>
    </lineage>
</organism>
<keyword evidence="3" id="KW-1185">Reference proteome</keyword>
<evidence type="ECO:0000313" key="2">
    <source>
        <dbReference type="EMBL" id="GAA1655639.1"/>
    </source>
</evidence>
<evidence type="ECO:0000259" key="1">
    <source>
        <dbReference type="Pfam" id="PF13460"/>
    </source>
</evidence>
<gene>
    <name evidence="2" type="ORF">GCM10009744_55200</name>
</gene>
<reference evidence="3" key="1">
    <citation type="journal article" date="2019" name="Int. J. Syst. Evol. Microbiol.">
        <title>The Global Catalogue of Microorganisms (GCM) 10K type strain sequencing project: providing services to taxonomists for standard genome sequencing and annotation.</title>
        <authorList>
            <consortium name="The Broad Institute Genomics Platform"/>
            <consortium name="The Broad Institute Genome Sequencing Center for Infectious Disease"/>
            <person name="Wu L."/>
            <person name="Ma J."/>
        </authorList>
    </citation>
    <scope>NUCLEOTIDE SEQUENCE [LARGE SCALE GENOMIC DNA]</scope>
    <source>
        <strain evidence="3">JCM 14306</strain>
    </source>
</reference>
<dbReference type="EMBL" id="BAAANE010000010">
    <property type="protein sequence ID" value="GAA1655639.1"/>
    <property type="molecule type" value="Genomic_DNA"/>
</dbReference>
<dbReference type="InterPro" id="IPR036291">
    <property type="entry name" value="NAD(P)-bd_dom_sf"/>
</dbReference>
<accession>A0ABP4RMQ4</accession>
<dbReference type="Pfam" id="PF13460">
    <property type="entry name" value="NAD_binding_10"/>
    <property type="match status" value="1"/>
</dbReference>
<protein>
    <submittedName>
        <fullName evidence="2">NAD(P)H-binding protein</fullName>
    </submittedName>
</protein>
<proteinExistence type="predicted"/>
<dbReference type="Proteomes" id="UP001501319">
    <property type="component" value="Unassembled WGS sequence"/>
</dbReference>
<comment type="caution">
    <text evidence="2">The sequence shown here is derived from an EMBL/GenBank/DDBJ whole genome shotgun (WGS) entry which is preliminary data.</text>
</comment>
<dbReference type="PANTHER" id="PTHR43162:SF1">
    <property type="entry name" value="PRESTALK A DIFFERENTIATION PROTEIN A"/>
    <property type="match status" value="1"/>
</dbReference>
<dbReference type="RefSeq" id="WP_344115188.1">
    <property type="nucleotide sequence ID" value="NZ_BAAANE010000010.1"/>
</dbReference>
<dbReference type="InterPro" id="IPR016040">
    <property type="entry name" value="NAD(P)-bd_dom"/>
</dbReference>
<dbReference type="InterPro" id="IPR051604">
    <property type="entry name" value="Ergot_Alk_Oxidoreductase"/>
</dbReference>
<dbReference type="PANTHER" id="PTHR43162">
    <property type="match status" value="1"/>
</dbReference>
<evidence type="ECO:0000313" key="3">
    <source>
        <dbReference type="Proteomes" id="UP001501319"/>
    </source>
</evidence>
<sequence>MKILITGASGKVGRELTDLLVAGEVEVTAVTRDPARAALPEPAHVVSAPVYDGIDAMFLNLAAVGAALPDVLADAAAHGVRRAVLLSAITVEYGGGYRRFAEAFRAAEEVVRSSGLEWTFLRPSQFASNALVWAPQIRATGKVRTAYGEAAYSPIHPVDVAAVAALALQDEESAGQAYAMTGPESLTQRDQVELIGKALGQPVEFEEITFEQAKQAMLDQGVPADIPDRMYGYLAECLAQPAPSTTAVADLLGRPALDFADWAVEHSPAFRAEVS</sequence>